<dbReference type="Gene3D" id="1.10.1040.10">
    <property type="entry name" value="N-(1-d-carboxylethyl)-l-norvaline Dehydrogenase, domain 2"/>
    <property type="match status" value="1"/>
</dbReference>
<dbReference type="InParanoid" id="A0A2T0GXZ2"/>
<dbReference type="EMBL" id="PVSR01000007">
    <property type="protein sequence ID" value="PRW63989.1"/>
    <property type="molecule type" value="Genomic_DNA"/>
</dbReference>
<keyword evidence="3" id="KW-0520">NAD</keyword>
<dbReference type="Proteomes" id="UP000239352">
    <property type="component" value="Unassembled WGS sequence"/>
</dbReference>
<dbReference type="STRING" id="1050202.GCA_000384035_01589"/>
<dbReference type="InterPro" id="IPR006115">
    <property type="entry name" value="6PGDH_NADP-bd"/>
</dbReference>
<name>A0A2T0GXZ2_ACTMO</name>
<evidence type="ECO:0000313" key="7">
    <source>
        <dbReference type="EMBL" id="PRW63989.1"/>
    </source>
</evidence>
<dbReference type="Gene3D" id="3.40.50.720">
    <property type="entry name" value="NAD(P)-binding Rossmann-like Domain"/>
    <property type="match status" value="1"/>
</dbReference>
<dbReference type="AlphaFoldDB" id="A0A2T0GXZ2"/>
<dbReference type="GO" id="GO:0050661">
    <property type="term" value="F:NADP binding"/>
    <property type="evidence" value="ECO:0007669"/>
    <property type="project" value="InterPro"/>
</dbReference>
<dbReference type="SUPFAM" id="SSF48179">
    <property type="entry name" value="6-phosphogluconate dehydrogenase C-terminal domain-like"/>
    <property type="match status" value="1"/>
</dbReference>
<keyword evidence="8" id="KW-1185">Reference proteome</keyword>
<accession>A0A2T0GXZ2</accession>
<evidence type="ECO:0000256" key="4">
    <source>
        <dbReference type="PIRSR" id="PIRSR000103-1"/>
    </source>
</evidence>
<dbReference type="InterPro" id="IPR015815">
    <property type="entry name" value="HIBADH-related"/>
</dbReference>
<organism evidence="7 8">
    <name type="scientific">Actinopolyspora mortivallis</name>
    <dbReference type="NCBI Taxonomy" id="33906"/>
    <lineage>
        <taxon>Bacteria</taxon>
        <taxon>Bacillati</taxon>
        <taxon>Actinomycetota</taxon>
        <taxon>Actinomycetes</taxon>
        <taxon>Actinopolysporales</taxon>
        <taxon>Actinopolysporaceae</taxon>
        <taxon>Actinopolyspora</taxon>
    </lineage>
</organism>
<dbReference type="GO" id="GO:0016491">
    <property type="term" value="F:oxidoreductase activity"/>
    <property type="evidence" value="ECO:0007669"/>
    <property type="project" value="UniProtKB-KW"/>
</dbReference>
<dbReference type="Pfam" id="PF03446">
    <property type="entry name" value="NAD_binding_2"/>
    <property type="match status" value="1"/>
</dbReference>
<keyword evidence="2" id="KW-0560">Oxidoreductase</keyword>
<dbReference type="InterPro" id="IPR051265">
    <property type="entry name" value="HIBADH-related_NP60_sf"/>
</dbReference>
<proteinExistence type="inferred from homology"/>
<dbReference type="PANTHER" id="PTHR43580">
    <property type="entry name" value="OXIDOREDUCTASE GLYR1-RELATED"/>
    <property type="match status" value="1"/>
</dbReference>
<protein>
    <submittedName>
        <fullName evidence="7">3-hydroxyisobutyrate dehydrogenase</fullName>
    </submittedName>
</protein>
<feature type="domain" description="3-hydroxyisobutyrate dehydrogenase-like NAD-binding" evidence="6">
    <location>
        <begin position="166"/>
        <end position="279"/>
    </location>
</feature>
<dbReference type="Pfam" id="PF14833">
    <property type="entry name" value="NAD_binding_11"/>
    <property type="match status" value="1"/>
</dbReference>
<dbReference type="InterPro" id="IPR029154">
    <property type="entry name" value="HIBADH-like_NADP-bd"/>
</dbReference>
<evidence type="ECO:0000256" key="1">
    <source>
        <dbReference type="ARBA" id="ARBA00009080"/>
    </source>
</evidence>
<dbReference type="InterPro" id="IPR008927">
    <property type="entry name" value="6-PGluconate_DH-like_C_sf"/>
</dbReference>
<dbReference type="InterPro" id="IPR036291">
    <property type="entry name" value="NAD(P)-bd_dom_sf"/>
</dbReference>
<comment type="similarity">
    <text evidence="1">Belongs to the HIBADH-related family.</text>
</comment>
<evidence type="ECO:0000259" key="6">
    <source>
        <dbReference type="Pfam" id="PF14833"/>
    </source>
</evidence>
<feature type="active site" evidence="4">
    <location>
        <position position="169"/>
    </location>
</feature>
<dbReference type="GO" id="GO:0051287">
    <property type="term" value="F:NAD binding"/>
    <property type="evidence" value="ECO:0007669"/>
    <property type="project" value="InterPro"/>
</dbReference>
<dbReference type="RefSeq" id="WP_106113174.1">
    <property type="nucleotide sequence ID" value="NZ_PVSR01000007.1"/>
</dbReference>
<evidence type="ECO:0000259" key="5">
    <source>
        <dbReference type="Pfam" id="PF03446"/>
    </source>
</evidence>
<evidence type="ECO:0000313" key="8">
    <source>
        <dbReference type="Proteomes" id="UP000239352"/>
    </source>
</evidence>
<dbReference type="InterPro" id="IPR013328">
    <property type="entry name" value="6PGD_dom2"/>
</dbReference>
<comment type="caution">
    <text evidence="7">The sequence shown here is derived from an EMBL/GenBank/DDBJ whole genome shotgun (WGS) entry which is preliminary data.</text>
</comment>
<feature type="domain" description="6-phosphogluconate dehydrogenase NADP-binding" evidence="5">
    <location>
        <begin position="3"/>
        <end position="157"/>
    </location>
</feature>
<evidence type="ECO:0000256" key="2">
    <source>
        <dbReference type="ARBA" id="ARBA00023002"/>
    </source>
</evidence>
<dbReference type="SUPFAM" id="SSF51735">
    <property type="entry name" value="NAD(P)-binding Rossmann-fold domains"/>
    <property type="match status" value="1"/>
</dbReference>
<reference evidence="7 8" key="1">
    <citation type="submission" date="2018-03" db="EMBL/GenBank/DDBJ databases">
        <title>Actinopolyspora mortivallis from Sahara, screening for active biomolecules.</title>
        <authorList>
            <person name="Selama O."/>
            <person name="Wellington E.M.H."/>
            <person name="Hacene H."/>
        </authorList>
    </citation>
    <scope>NUCLEOTIDE SEQUENCE [LARGE SCALE GENOMIC DNA]</scope>
    <source>
        <strain evidence="7 8">M5A</strain>
    </source>
</reference>
<gene>
    <name evidence="7" type="ORF">CEP50_07290</name>
</gene>
<sequence>MTTIAFLGTGTMGAPMARNLLEAGFDVRVWNRTAARAEPLGSAGATVAGTPEEAAGNADVLVSMLLDAEATVEAGKAAVPELAPEAIWVQMGTIGLSGMDRARKVAEGIPLVDAPVLGTRAPAEEGTLTVLAAAPRGIRTVLRPIFDAVGRDTVWVGEDPARAEATRLKLAVNSWILSLTNAVGESMALAEHLGVDPALFLGAIEGTATDSPYAHLKGSAILNGELAASFTVHGAGKDADLILEAADHHLRMDLTAAARQRFARAERAGYGNSDMAAAYYASFGPDGPHTSR</sequence>
<evidence type="ECO:0000256" key="3">
    <source>
        <dbReference type="ARBA" id="ARBA00023027"/>
    </source>
</evidence>
<dbReference type="PANTHER" id="PTHR43580:SF2">
    <property type="entry name" value="CYTOKINE-LIKE NUCLEAR FACTOR N-PAC"/>
    <property type="match status" value="1"/>
</dbReference>
<dbReference type="PIRSF" id="PIRSF000103">
    <property type="entry name" value="HIBADH"/>
    <property type="match status" value="1"/>
</dbReference>